<dbReference type="EMBL" id="FWDO01000005">
    <property type="protein sequence ID" value="SLM19208.1"/>
    <property type="molecule type" value="Genomic_DNA"/>
</dbReference>
<reference evidence="2" key="1">
    <citation type="submission" date="2017-02" db="EMBL/GenBank/DDBJ databases">
        <authorList>
            <person name="Regsiter A."/>
            <person name="William W."/>
        </authorList>
    </citation>
    <scope>NUCLEOTIDE SEQUENCE</scope>
    <source>
        <strain evidence="2">BdmA 4</strain>
    </source>
</reference>
<proteinExistence type="predicted"/>
<organism evidence="2">
    <name type="scientific">uncultured spirochete</name>
    <dbReference type="NCBI Taxonomy" id="156406"/>
    <lineage>
        <taxon>Bacteria</taxon>
        <taxon>Pseudomonadati</taxon>
        <taxon>Spirochaetota</taxon>
        <taxon>Spirochaetia</taxon>
        <taxon>Spirochaetales</taxon>
        <taxon>environmental samples</taxon>
    </lineage>
</organism>
<dbReference type="InterPro" id="IPR011010">
    <property type="entry name" value="DNA_brk_join_enz"/>
</dbReference>
<dbReference type="GO" id="GO:0003677">
    <property type="term" value="F:DNA binding"/>
    <property type="evidence" value="ECO:0007669"/>
    <property type="project" value="InterPro"/>
</dbReference>
<dbReference type="Gene3D" id="1.10.443.10">
    <property type="entry name" value="Intergrase catalytic core"/>
    <property type="match status" value="1"/>
</dbReference>
<sequence>MARAPFVFFRRGHKVYVQFWNDEKAGYGTARSTGMVTENEALKVVMEWMKAGDPPLARRSIKRKSGFQMTACGYLSDFWKAGSPYVLGKQARGATLLACLCGFRLGEVRGLQWEDVDFANSTIRLCHNLPNSERAAEGLKSPKWGSSREVPAPD</sequence>
<dbReference type="SUPFAM" id="SSF56349">
    <property type="entry name" value="DNA breaking-rejoining enzymes"/>
    <property type="match status" value="1"/>
</dbReference>
<name>A0A3P3XSE4_9SPIR</name>
<evidence type="ECO:0008006" key="3">
    <source>
        <dbReference type="Google" id="ProtNLM"/>
    </source>
</evidence>
<dbReference type="GO" id="GO:0015074">
    <property type="term" value="P:DNA integration"/>
    <property type="evidence" value="ECO:0007669"/>
    <property type="project" value="InterPro"/>
</dbReference>
<accession>A0A3P3XSE4</accession>
<protein>
    <recommendedName>
        <fullName evidence="3">Tyr recombinase domain-containing protein</fullName>
    </recommendedName>
</protein>
<evidence type="ECO:0000256" key="1">
    <source>
        <dbReference type="ARBA" id="ARBA00023172"/>
    </source>
</evidence>
<evidence type="ECO:0000313" key="2">
    <source>
        <dbReference type="EMBL" id="SLM19208.1"/>
    </source>
</evidence>
<dbReference type="GO" id="GO:0006310">
    <property type="term" value="P:DNA recombination"/>
    <property type="evidence" value="ECO:0007669"/>
    <property type="project" value="UniProtKB-KW"/>
</dbReference>
<gene>
    <name evidence="2" type="ORF">SPIRO4BDMA_50723</name>
</gene>
<keyword evidence="1" id="KW-0233">DNA recombination</keyword>
<dbReference type="AlphaFoldDB" id="A0A3P3XSE4"/>
<dbReference type="InterPro" id="IPR013762">
    <property type="entry name" value="Integrase-like_cat_sf"/>
</dbReference>